<reference evidence="2 3" key="1">
    <citation type="journal article" date="2019" name="Int. J. Syst. Evol. Microbiol.">
        <title>The Global Catalogue of Microorganisms (GCM) 10K type strain sequencing project: providing services to taxonomists for standard genome sequencing and annotation.</title>
        <authorList>
            <consortium name="The Broad Institute Genomics Platform"/>
            <consortium name="The Broad Institute Genome Sequencing Center for Infectious Disease"/>
            <person name="Wu L."/>
            <person name="Ma J."/>
        </authorList>
    </citation>
    <scope>NUCLEOTIDE SEQUENCE [LARGE SCALE GENOMIC DNA]</scope>
    <source>
        <strain evidence="2 3">JCM 14331</strain>
    </source>
</reference>
<comment type="caution">
    <text evidence="2">The sequence shown here is derived from an EMBL/GenBank/DDBJ whole genome shotgun (WGS) entry which is preliminary data.</text>
</comment>
<dbReference type="InterPro" id="IPR025711">
    <property type="entry name" value="PepSY"/>
</dbReference>
<gene>
    <name evidence="2" type="ORF">GCM10009098_35230</name>
</gene>
<evidence type="ECO:0000313" key="3">
    <source>
        <dbReference type="Proteomes" id="UP001501169"/>
    </source>
</evidence>
<protein>
    <recommendedName>
        <fullName evidence="1">PepSY domain-containing protein</fullName>
    </recommendedName>
</protein>
<dbReference type="EMBL" id="BAAAEO010000006">
    <property type="protein sequence ID" value="GAA0564037.1"/>
    <property type="molecule type" value="Genomic_DNA"/>
</dbReference>
<sequence length="85" mass="9484">MRSTRIILLIIGLLASISLQAKGIQDTLQITRERAAALAQERYPGKIVRVQTEKQQYRIRVLQADGRVITVLVDGQSGRVKKDGI</sequence>
<dbReference type="RefSeq" id="WP_226768045.1">
    <property type="nucleotide sequence ID" value="NZ_BAAAEO010000006.1"/>
</dbReference>
<evidence type="ECO:0000313" key="2">
    <source>
        <dbReference type="EMBL" id="GAA0564037.1"/>
    </source>
</evidence>
<feature type="domain" description="PepSY" evidence="1">
    <location>
        <begin position="30"/>
        <end position="80"/>
    </location>
</feature>
<organism evidence="2 3">
    <name type="scientific">Rheinheimera aquimaris</name>
    <dbReference type="NCBI Taxonomy" id="412437"/>
    <lineage>
        <taxon>Bacteria</taxon>
        <taxon>Pseudomonadati</taxon>
        <taxon>Pseudomonadota</taxon>
        <taxon>Gammaproteobacteria</taxon>
        <taxon>Chromatiales</taxon>
        <taxon>Chromatiaceae</taxon>
        <taxon>Rheinheimera</taxon>
    </lineage>
</organism>
<dbReference type="Pfam" id="PF03413">
    <property type="entry name" value="PepSY"/>
    <property type="match status" value="1"/>
</dbReference>
<dbReference type="Proteomes" id="UP001501169">
    <property type="component" value="Unassembled WGS sequence"/>
</dbReference>
<name>A0ABN1EE07_9GAMM</name>
<accession>A0ABN1EE07</accession>
<proteinExistence type="predicted"/>
<evidence type="ECO:0000259" key="1">
    <source>
        <dbReference type="Pfam" id="PF03413"/>
    </source>
</evidence>
<keyword evidence="3" id="KW-1185">Reference proteome</keyword>